<feature type="non-terminal residue" evidence="1">
    <location>
        <position position="463"/>
    </location>
</feature>
<keyword evidence="2" id="KW-1185">Reference proteome</keyword>
<accession>A0ACA9RFZ2</accession>
<dbReference type="EMBL" id="CAJVQC010052024">
    <property type="protein sequence ID" value="CAG8791088.1"/>
    <property type="molecule type" value="Genomic_DNA"/>
</dbReference>
<protein>
    <submittedName>
        <fullName evidence="1">16716_t:CDS:1</fullName>
    </submittedName>
</protein>
<name>A0ACA9RFZ2_9GLOM</name>
<evidence type="ECO:0000313" key="2">
    <source>
        <dbReference type="Proteomes" id="UP000789920"/>
    </source>
</evidence>
<organism evidence="1 2">
    <name type="scientific">Racocetra persica</name>
    <dbReference type="NCBI Taxonomy" id="160502"/>
    <lineage>
        <taxon>Eukaryota</taxon>
        <taxon>Fungi</taxon>
        <taxon>Fungi incertae sedis</taxon>
        <taxon>Mucoromycota</taxon>
        <taxon>Glomeromycotina</taxon>
        <taxon>Glomeromycetes</taxon>
        <taxon>Diversisporales</taxon>
        <taxon>Gigasporaceae</taxon>
        <taxon>Racocetra</taxon>
    </lineage>
</organism>
<gene>
    <name evidence="1" type="ORF">RPERSI_LOCUS19165</name>
</gene>
<reference evidence="1" key="1">
    <citation type="submission" date="2021-06" db="EMBL/GenBank/DDBJ databases">
        <authorList>
            <person name="Kallberg Y."/>
            <person name="Tangrot J."/>
            <person name="Rosling A."/>
        </authorList>
    </citation>
    <scope>NUCLEOTIDE SEQUENCE</scope>
    <source>
        <strain evidence="1">MA461A</strain>
    </source>
</reference>
<sequence length="463" mass="54333">MSFPDQMTYGKMFKYNVLRNENITLAQGEDAIEYTYIKFDGTLFWNSMTIFQREFPGRQSSLNYMLDTLEIPSKIRLSYRRIDEIVLLAIETAKIQNEITKLNVDSMDYHNKIEELNLRQGKVINDLHREKEVEKLYAMIYNCEYAQPFRGGKTSMLNCLIAKEYNKEYNDKLVSYGIKDKKKFQGAEVIDPESGYYMDPIYVLDFASLYPSIMREYNMGPDTLRYEKPNEKHRVVHLIDNNVGTNQDIYFIHEDTQESIIRNILTDLIKKRKEAKKEHDKYIGINDMMYNILDQKQLAYKASANALYGGLGSPYLGIAIPVISQCVIFVAQELIKTLKKFIESYHTREYRDDHNVICDETSEVIYGNTDSCLARLPKHILCCILEKYYGHLKYIELNNGLVKKYKELIFKMYDELTKEGSIFGKKVCDAFNVFNRDRGIKIVILEYEKLLFDLTLNNKKRYA</sequence>
<evidence type="ECO:0000313" key="1">
    <source>
        <dbReference type="EMBL" id="CAG8791088.1"/>
    </source>
</evidence>
<dbReference type="Proteomes" id="UP000789920">
    <property type="component" value="Unassembled WGS sequence"/>
</dbReference>
<comment type="caution">
    <text evidence="1">The sequence shown here is derived from an EMBL/GenBank/DDBJ whole genome shotgun (WGS) entry which is preliminary data.</text>
</comment>
<proteinExistence type="predicted"/>